<evidence type="ECO:0008006" key="3">
    <source>
        <dbReference type="Google" id="ProtNLM"/>
    </source>
</evidence>
<keyword evidence="2" id="KW-1185">Reference proteome</keyword>
<dbReference type="RefSeq" id="WP_274260550.1">
    <property type="nucleotide sequence ID" value="NZ_CP117884.1"/>
</dbReference>
<dbReference type="EMBL" id="CP117884">
    <property type="protein sequence ID" value="WDF82830.1"/>
    <property type="molecule type" value="Genomic_DNA"/>
</dbReference>
<evidence type="ECO:0000313" key="2">
    <source>
        <dbReference type="Proteomes" id="UP001220377"/>
    </source>
</evidence>
<organism evidence="1 2">
    <name type="scientific">Lacticaseibacillus pabuli</name>
    <dbReference type="NCBI Taxonomy" id="3025672"/>
    <lineage>
        <taxon>Bacteria</taxon>
        <taxon>Bacillati</taxon>
        <taxon>Bacillota</taxon>
        <taxon>Bacilli</taxon>
        <taxon>Lactobacillales</taxon>
        <taxon>Lactobacillaceae</taxon>
        <taxon>Lacticaseibacillus</taxon>
    </lineage>
</organism>
<proteinExistence type="predicted"/>
<dbReference type="Proteomes" id="UP001220377">
    <property type="component" value="Chromosome"/>
</dbReference>
<sequence length="94" mass="10592">MTEKTKKSDLERAGTFTVGRVGNSLKVTIPTSAHIREGEQLTLYLEANGTLVYRPKKRHVSIWDTDFVNHYDFDADKKAIGTSDDVKHVGKELD</sequence>
<dbReference type="SUPFAM" id="SSF89447">
    <property type="entry name" value="AbrB/MazE/MraZ-like"/>
    <property type="match status" value="1"/>
</dbReference>
<dbReference type="InterPro" id="IPR037914">
    <property type="entry name" value="SpoVT-AbrB_sf"/>
</dbReference>
<gene>
    <name evidence="1" type="ORF">PQ472_00900</name>
</gene>
<evidence type="ECO:0000313" key="1">
    <source>
        <dbReference type="EMBL" id="WDF82830.1"/>
    </source>
</evidence>
<name>A0ABY7WRL8_9LACO</name>
<dbReference type="Gene3D" id="2.10.260.10">
    <property type="match status" value="1"/>
</dbReference>
<protein>
    <recommendedName>
        <fullName evidence="3">AbrB family transcriptional regulator</fullName>
    </recommendedName>
</protein>
<accession>A0ABY7WRL8</accession>
<reference evidence="1 2" key="1">
    <citation type="submission" date="2023-02" db="EMBL/GenBank/DDBJ databases">
        <title>Genome sequence of Lacticaseibacillus sp. KACC 23028.</title>
        <authorList>
            <person name="Kim S."/>
            <person name="Heo J."/>
            <person name="Kwon S.-W."/>
        </authorList>
    </citation>
    <scope>NUCLEOTIDE SEQUENCE [LARGE SCALE GENOMIC DNA]</scope>
    <source>
        <strain evidence="1 2">KACC 23028</strain>
    </source>
</reference>